<dbReference type="SMART" id="SM00421">
    <property type="entry name" value="HTH_LUXR"/>
    <property type="match status" value="1"/>
</dbReference>
<dbReference type="PANTHER" id="PTHR44688:SF16">
    <property type="entry name" value="DNA-BINDING TRANSCRIPTIONAL ACTIVATOR DEVR_DOSR"/>
    <property type="match status" value="1"/>
</dbReference>
<gene>
    <name evidence="5" type="ORF">WKW80_36090</name>
</gene>
<dbReference type="InterPro" id="IPR016032">
    <property type="entry name" value="Sig_transdc_resp-reg_C-effctor"/>
</dbReference>
<dbReference type="PROSITE" id="PS00622">
    <property type="entry name" value="HTH_LUXR_1"/>
    <property type="match status" value="1"/>
</dbReference>
<comment type="caution">
    <text evidence="5">The sequence shown here is derived from an EMBL/GenBank/DDBJ whole genome shotgun (WGS) entry which is preliminary data.</text>
</comment>
<evidence type="ECO:0000256" key="3">
    <source>
        <dbReference type="ARBA" id="ARBA00023163"/>
    </source>
</evidence>
<keyword evidence="6" id="KW-1185">Reference proteome</keyword>
<organism evidence="5 6">
    <name type="scientific">Variovorax humicola</name>
    <dbReference type="NCBI Taxonomy" id="1769758"/>
    <lineage>
        <taxon>Bacteria</taxon>
        <taxon>Pseudomonadati</taxon>
        <taxon>Pseudomonadota</taxon>
        <taxon>Betaproteobacteria</taxon>
        <taxon>Burkholderiales</taxon>
        <taxon>Comamonadaceae</taxon>
        <taxon>Variovorax</taxon>
    </lineage>
</organism>
<dbReference type="InterPro" id="IPR000792">
    <property type="entry name" value="Tscrpt_reg_LuxR_C"/>
</dbReference>
<proteinExistence type="predicted"/>
<dbReference type="PANTHER" id="PTHR44688">
    <property type="entry name" value="DNA-BINDING TRANSCRIPTIONAL ACTIVATOR DEVR_DOSR"/>
    <property type="match status" value="1"/>
</dbReference>
<evidence type="ECO:0000313" key="5">
    <source>
        <dbReference type="EMBL" id="MEJ8827344.1"/>
    </source>
</evidence>
<dbReference type="Proteomes" id="UP001363010">
    <property type="component" value="Unassembled WGS sequence"/>
</dbReference>
<reference evidence="5 6" key="1">
    <citation type="submission" date="2024-03" db="EMBL/GenBank/DDBJ databases">
        <title>Novel species of the genus Variovorax.</title>
        <authorList>
            <person name="Liu Q."/>
            <person name="Xin Y.-H."/>
        </authorList>
    </citation>
    <scope>NUCLEOTIDE SEQUENCE [LARGE SCALE GENOMIC DNA]</scope>
    <source>
        <strain evidence="5 6">KACC 18501</strain>
    </source>
</reference>
<keyword evidence="2" id="KW-0238">DNA-binding</keyword>
<keyword evidence="3" id="KW-0804">Transcription</keyword>
<dbReference type="SUPFAM" id="SSF46894">
    <property type="entry name" value="C-terminal effector domain of the bipartite response regulators"/>
    <property type="match status" value="1"/>
</dbReference>
<feature type="domain" description="HTH luxR-type" evidence="4">
    <location>
        <begin position="1"/>
        <end position="47"/>
    </location>
</feature>
<dbReference type="Pfam" id="PF00196">
    <property type="entry name" value="GerE"/>
    <property type="match status" value="1"/>
</dbReference>
<sequence length="51" mass="5693">MRGRLNKQIAADLLIAEQTVKQHRGRVMEKIGVRSVAELVQNWDAAGASFE</sequence>
<evidence type="ECO:0000256" key="2">
    <source>
        <dbReference type="ARBA" id="ARBA00023125"/>
    </source>
</evidence>
<evidence type="ECO:0000259" key="4">
    <source>
        <dbReference type="PROSITE" id="PS50043"/>
    </source>
</evidence>
<dbReference type="RefSeq" id="WP_340368372.1">
    <property type="nucleotide sequence ID" value="NZ_JBBKZV010000064.1"/>
</dbReference>
<evidence type="ECO:0000313" key="6">
    <source>
        <dbReference type="Proteomes" id="UP001363010"/>
    </source>
</evidence>
<dbReference type="InterPro" id="IPR036388">
    <property type="entry name" value="WH-like_DNA-bd_sf"/>
</dbReference>
<keyword evidence="1" id="KW-0805">Transcription regulation</keyword>
<accession>A0ABU8WCY0</accession>
<dbReference type="EMBL" id="JBBKZV010000064">
    <property type="protein sequence ID" value="MEJ8827344.1"/>
    <property type="molecule type" value="Genomic_DNA"/>
</dbReference>
<name>A0ABU8WCY0_9BURK</name>
<evidence type="ECO:0000256" key="1">
    <source>
        <dbReference type="ARBA" id="ARBA00023015"/>
    </source>
</evidence>
<dbReference type="PRINTS" id="PR00038">
    <property type="entry name" value="HTHLUXR"/>
</dbReference>
<protein>
    <submittedName>
        <fullName evidence="5">LuxR C-terminal-related transcriptional regulator</fullName>
    </submittedName>
</protein>
<dbReference type="Gene3D" id="1.10.10.10">
    <property type="entry name" value="Winged helix-like DNA-binding domain superfamily/Winged helix DNA-binding domain"/>
    <property type="match status" value="1"/>
</dbReference>
<dbReference type="PROSITE" id="PS50043">
    <property type="entry name" value="HTH_LUXR_2"/>
    <property type="match status" value="1"/>
</dbReference>